<dbReference type="AlphaFoldDB" id="A0A0F9CM26"/>
<protein>
    <submittedName>
        <fullName evidence="1">Uncharacterized protein</fullName>
    </submittedName>
</protein>
<dbReference type="EMBL" id="LAZR01045929">
    <property type="protein sequence ID" value="KKK97711.1"/>
    <property type="molecule type" value="Genomic_DNA"/>
</dbReference>
<name>A0A0F9CM26_9ZZZZ</name>
<gene>
    <name evidence="1" type="ORF">LCGC14_2650040</name>
</gene>
<accession>A0A0F9CM26</accession>
<comment type="caution">
    <text evidence="1">The sequence shown here is derived from an EMBL/GenBank/DDBJ whole genome shotgun (WGS) entry which is preliminary data.</text>
</comment>
<reference evidence="1" key="1">
    <citation type="journal article" date="2015" name="Nature">
        <title>Complex archaea that bridge the gap between prokaryotes and eukaryotes.</title>
        <authorList>
            <person name="Spang A."/>
            <person name="Saw J.H."/>
            <person name="Jorgensen S.L."/>
            <person name="Zaremba-Niedzwiedzka K."/>
            <person name="Martijn J."/>
            <person name="Lind A.E."/>
            <person name="van Eijk R."/>
            <person name="Schleper C."/>
            <person name="Guy L."/>
            <person name="Ettema T.J."/>
        </authorList>
    </citation>
    <scope>NUCLEOTIDE SEQUENCE</scope>
</reference>
<sequence length="41" mass="4786">MAKSEYLTMRICLAEVAWSEAVSGFRQLKGDEKLQRLKRIE</sequence>
<evidence type="ECO:0000313" key="1">
    <source>
        <dbReference type="EMBL" id="KKK97711.1"/>
    </source>
</evidence>
<proteinExistence type="predicted"/>
<organism evidence="1">
    <name type="scientific">marine sediment metagenome</name>
    <dbReference type="NCBI Taxonomy" id="412755"/>
    <lineage>
        <taxon>unclassified sequences</taxon>
        <taxon>metagenomes</taxon>
        <taxon>ecological metagenomes</taxon>
    </lineage>
</organism>
<feature type="non-terminal residue" evidence="1">
    <location>
        <position position="41"/>
    </location>
</feature>